<dbReference type="CDD" id="cd09603">
    <property type="entry name" value="M1_APN_like"/>
    <property type="match status" value="1"/>
</dbReference>
<dbReference type="RefSeq" id="WP_377244201.1">
    <property type="nucleotide sequence ID" value="NZ_JBHLUH010000004.1"/>
</dbReference>
<dbReference type="SUPFAM" id="SSF63737">
    <property type="entry name" value="Leukotriene A4 hydrolase N-terminal domain"/>
    <property type="match status" value="1"/>
</dbReference>
<dbReference type="PANTHER" id="PTHR11533:SF297">
    <property type="entry name" value="AMINOPEPTIDASE N"/>
    <property type="match status" value="1"/>
</dbReference>
<accession>A0ABV6LVE5</accession>
<keyword evidence="9" id="KW-0862">Zinc</keyword>
<comment type="similarity">
    <text evidence="3">Belongs to the peptidase M1 family.</text>
</comment>
<keyword evidence="6" id="KW-0645">Protease</keyword>
<feature type="domain" description="Aminopeptidase N-like N-terminal" evidence="15">
    <location>
        <begin position="60"/>
        <end position="230"/>
    </location>
</feature>
<dbReference type="InterPro" id="IPR042097">
    <property type="entry name" value="Aminopeptidase_N-like_N_sf"/>
</dbReference>
<evidence type="ECO:0000256" key="6">
    <source>
        <dbReference type="ARBA" id="ARBA00022670"/>
    </source>
</evidence>
<evidence type="ECO:0000259" key="14">
    <source>
        <dbReference type="Pfam" id="PF01433"/>
    </source>
</evidence>
<dbReference type="GO" id="GO:0004177">
    <property type="term" value="F:aminopeptidase activity"/>
    <property type="evidence" value="ECO:0007669"/>
    <property type="project" value="UniProtKB-KW"/>
</dbReference>
<dbReference type="EMBL" id="JBHLUH010000004">
    <property type="protein sequence ID" value="MFC0526380.1"/>
    <property type="molecule type" value="Genomic_DNA"/>
</dbReference>
<dbReference type="InterPro" id="IPR001930">
    <property type="entry name" value="Peptidase_M1"/>
</dbReference>
<evidence type="ECO:0000256" key="5">
    <source>
        <dbReference type="ARBA" id="ARBA00015611"/>
    </source>
</evidence>
<proteinExistence type="inferred from homology"/>
<comment type="cofactor">
    <cofactor evidence="2">
        <name>Zn(2+)</name>
        <dbReference type="ChEBI" id="CHEBI:29105"/>
    </cofactor>
</comment>
<dbReference type="PROSITE" id="PS51257">
    <property type="entry name" value="PROKAR_LIPOPROTEIN"/>
    <property type="match status" value="1"/>
</dbReference>
<feature type="region of interest" description="Disordered" evidence="13">
    <location>
        <begin position="18"/>
        <end position="42"/>
    </location>
</feature>
<dbReference type="SUPFAM" id="SSF55486">
    <property type="entry name" value="Metalloproteases ('zincins'), catalytic domain"/>
    <property type="match status" value="1"/>
</dbReference>
<organism evidence="16 17">
    <name type="scientific">Phytohabitans kaempferiae</name>
    <dbReference type="NCBI Taxonomy" id="1620943"/>
    <lineage>
        <taxon>Bacteria</taxon>
        <taxon>Bacillati</taxon>
        <taxon>Actinomycetota</taxon>
        <taxon>Actinomycetes</taxon>
        <taxon>Micromonosporales</taxon>
        <taxon>Micromonosporaceae</taxon>
    </lineage>
</organism>
<dbReference type="PANTHER" id="PTHR11533">
    <property type="entry name" value="PROTEASE M1 ZINC METALLOPROTEASE"/>
    <property type="match status" value="1"/>
</dbReference>
<feature type="domain" description="Peptidase M1 membrane alanine aminopeptidase" evidence="14">
    <location>
        <begin position="323"/>
        <end position="460"/>
    </location>
</feature>
<evidence type="ECO:0000256" key="9">
    <source>
        <dbReference type="ARBA" id="ARBA00022833"/>
    </source>
</evidence>
<evidence type="ECO:0000256" key="2">
    <source>
        <dbReference type="ARBA" id="ARBA00001947"/>
    </source>
</evidence>
<protein>
    <recommendedName>
        <fullName evidence="5">Aminopeptidase N</fullName>
        <ecNumber evidence="4">3.4.11.2</ecNumber>
    </recommendedName>
    <alternativeName>
        <fullName evidence="11">Alanine aminopeptidase</fullName>
    </alternativeName>
    <alternativeName>
        <fullName evidence="12">Lysyl aminopeptidase</fullName>
    </alternativeName>
</protein>
<dbReference type="InterPro" id="IPR050344">
    <property type="entry name" value="Peptidase_M1_aminopeptidases"/>
</dbReference>
<evidence type="ECO:0000256" key="1">
    <source>
        <dbReference type="ARBA" id="ARBA00000098"/>
    </source>
</evidence>
<dbReference type="Proteomes" id="UP001589867">
    <property type="component" value="Unassembled WGS sequence"/>
</dbReference>
<dbReference type="Gene3D" id="1.10.390.10">
    <property type="entry name" value="Neutral Protease Domain 2"/>
    <property type="match status" value="1"/>
</dbReference>
<evidence type="ECO:0000256" key="7">
    <source>
        <dbReference type="ARBA" id="ARBA00022723"/>
    </source>
</evidence>
<evidence type="ECO:0000256" key="11">
    <source>
        <dbReference type="ARBA" id="ARBA00029811"/>
    </source>
</evidence>
<keyword evidence="10" id="KW-0482">Metalloprotease</keyword>
<name>A0ABV6LVE5_9ACTN</name>
<comment type="catalytic activity">
    <reaction evidence="1">
        <text>Release of an N-terminal amino acid, Xaa-|-Yaa- from a peptide, amide or arylamide. Xaa is preferably Ala, but may be most amino acids including Pro (slow action). When a terminal hydrophobic residue is followed by a prolyl residue, the two may be released as an intact Xaa-Pro dipeptide.</text>
        <dbReference type="EC" id="3.4.11.2"/>
    </reaction>
</comment>
<evidence type="ECO:0000256" key="3">
    <source>
        <dbReference type="ARBA" id="ARBA00010136"/>
    </source>
</evidence>
<dbReference type="Pfam" id="PF01433">
    <property type="entry name" value="Peptidase_M1"/>
    <property type="match status" value="1"/>
</dbReference>
<dbReference type="Gene3D" id="2.60.40.1730">
    <property type="entry name" value="tricorn interacting facor f3 domain"/>
    <property type="match status" value="1"/>
</dbReference>
<dbReference type="InterPro" id="IPR045357">
    <property type="entry name" value="Aminopeptidase_N-like_N"/>
</dbReference>
<dbReference type="PRINTS" id="PR00756">
    <property type="entry name" value="ALADIPTASE"/>
</dbReference>
<keyword evidence="17" id="KW-1185">Reference proteome</keyword>
<dbReference type="InterPro" id="IPR027268">
    <property type="entry name" value="Peptidase_M4/M1_CTD_sf"/>
</dbReference>
<evidence type="ECO:0000313" key="16">
    <source>
        <dbReference type="EMBL" id="MFC0526380.1"/>
    </source>
</evidence>
<evidence type="ECO:0000313" key="17">
    <source>
        <dbReference type="Proteomes" id="UP001589867"/>
    </source>
</evidence>
<evidence type="ECO:0000256" key="13">
    <source>
        <dbReference type="SAM" id="MobiDB-lite"/>
    </source>
</evidence>
<gene>
    <name evidence="16" type="ORF">ACFFIA_01720</name>
</gene>
<evidence type="ECO:0000256" key="10">
    <source>
        <dbReference type="ARBA" id="ARBA00023049"/>
    </source>
</evidence>
<comment type="caution">
    <text evidence="16">The sequence shown here is derived from an EMBL/GenBank/DDBJ whole genome shotgun (WGS) entry which is preliminary data.</text>
</comment>
<dbReference type="EC" id="3.4.11.2" evidence="4"/>
<dbReference type="InterPro" id="IPR014782">
    <property type="entry name" value="Peptidase_M1_dom"/>
</dbReference>
<reference evidence="16 17" key="1">
    <citation type="submission" date="2024-09" db="EMBL/GenBank/DDBJ databases">
        <authorList>
            <person name="Sun Q."/>
            <person name="Mori K."/>
        </authorList>
    </citation>
    <scope>NUCLEOTIDE SEQUENCE [LARGE SCALE GENOMIC DNA]</scope>
    <source>
        <strain evidence="16 17">TBRC 3947</strain>
    </source>
</reference>
<evidence type="ECO:0000256" key="12">
    <source>
        <dbReference type="ARBA" id="ARBA00031533"/>
    </source>
</evidence>
<evidence type="ECO:0000256" key="4">
    <source>
        <dbReference type="ARBA" id="ARBA00012564"/>
    </source>
</evidence>
<evidence type="ECO:0000256" key="8">
    <source>
        <dbReference type="ARBA" id="ARBA00022801"/>
    </source>
</evidence>
<sequence length="471" mass="51170">MNRRIVAAAAVVALVATGCTDPSPSPDRPRTPSADFQPGDEGIGDAYFPKYGNGGYDVRHYRLVVKYDPATDELTGTATITAAATTNLSRFNLDFVGLSVDAVKVNGTNARDKREDAELVITPSAGIVKDSEFTVEIGYSGKPQAIQSPDFGEGGFLHTDDGAIALGQPESASTWFPVNDHPSDKATYDIEATVPKDLTALSNGIPGGSSEADGWTTWKWSEKVPMASYLAFLVVGKFRVETGEHKGRPLFTAIHSTLRPGGPADQSMAQTTRIADFLETQFGPYPVEAYGGVVVDDDRIRYALETQSRPVYGDVFFEEGPDTEVVAHELAHQWFGDSVSIAQWRDIWLNEGFASYAEWLWIEESGGLSVQESFQREYDSTDWEDPTADPGRAELFSDAVYQRGALAVHALRLAVGDDDFFRILKTWTAEKKNGIATTAEFITVAERVSGESLGGLFDAWLVGDKAPEIPG</sequence>
<evidence type="ECO:0000259" key="15">
    <source>
        <dbReference type="Pfam" id="PF17900"/>
    </source>
</evidence>
<keyword evidence="8 16" id="KW-0378">Hydrolase</keyword>
<keyword evidence="7" id="KW-0479">Metal-binding</keyword>
<keyword evidence="16" id="KW-0031">Aminopeptidase</keyword>
<dbReference type="Pfam" id="PF17900">
    <property type="entry name" value="Peptidase_M1_N"/>
    <property type="match status" value="1"/>
</dbReference>